<evidence type="ECO:0000259" key="3">
    <source>
        <dbReference type="Pfam" id="PF13598"/>
    </source>
</evidence>
<keyword evidence="1" id="KW-0175">Coiled coil</keyword>
<dbReference type="InterPro" id="IPR011935">
    <property type="entry name" value="CHP02231"/>
</dbReference>
<feature type="domain" description="DUF4140" evidence="4">
    <location>
        <begin position="20"/>
        <end position="158"/>
    </location>
</feature>
<dbReference type="GO" id="GO:0005643">
    <property type="term" value="C:nuclear pore"/>
    <property type="evidence" value="ECO:0007669"/>
    <property type="project" value="UniProtKB-SubCell"/>
</dbReference>
<keyword evidence="6" id="KW-1185">Reference proteome</keyword>
<accession>A0A8K0WPL6</accession>
<reference evidence="5" key="1">
    <citation type="journal article" date="2021" name="Nat. Commun.">
        <title>Genetic determinants of endophytism in the Arabidopsis root mycobiome.</title>
        <authorList>
            <person name="Mesny F."/>
            <person name="Miyauchi S."/>
            <person name="Thiergart T."/>
            <person name="Pickel B."/>
            <person name="Atanasova L."/>
            <person name="Karlsson M."/>
            <person name="Huettel B."/>
            <person name="Barry K.W."/>
            <person name="Haridas S."/>
            <person name="Chen C."/>
            <person name="Bauer D."/>
            <person name="Andreopoulos W."/>
            <person name="Pangilinan J."/>
            <person name="LaButti K."/>
            <person name="Riley R."/>
            <person name="Lipzen A."/>
            <person name="Clum A."/>
            <person name="Drula E."/>
            <person name="Henrissat B."/>
            <person name="Kohler A."/>
            <person name="Grigoriev I.V."/>
            <person name="Martin F.M."/>
            <person name="Hacquard S."/>
        </authorList>
    </citation>
    <scope>NUCLEOTIDE SEQUENCE</scope>
    <source>
        <strain evidence="5">MPI-CAGE-CH-0235</strain>
    </source>
</reference>
<sequence length="847" mass="92684">MADELHRMEHHVRDLPTRSVTLFPSQAHVTRELKDVRLQPGVNEIAIVGLTPTIDEHSVKVQGIGSSAIITDIVVELLPNRELFQDVYPDAEDGQEDEFATNDDVTNKTEELDEAQQQEKIRLERIVESQADRLILLQDEQQRLQEAISSATARLGILDSFSRAQVSLKEDVSISDTLETYRKERQKIFETHVDATIAERAIARQIGECRQVQDDHKMQLRKLEILANRSKEKALKEKSKREKKERLRRAETKKEEERIRKQREHFWPRSCYTVRITVEAPSLELSSSRRTSMSTARDVAGFASDSEEKSPLNADVQSMCNIKLSYNTTSAFWSPRYELALSTTTNTANLCFDASLTNMTSETWSNCKITLSNSQMNFSSSDSEIPTLKPWHIKLAGKTTALPSGFDSDFKKILFSHEERVQKGDWSARQHSFPPKPHSQLFGFNQPGSHTIHDKESNGSGYSPTPANAGAGDASLFGNRPVQNSQATGGGLFGQKSTQNDNQPTAGGLFGSRPTQGPSAFGVTSGGSLFGSQPAQGYSAFGNPASGGSFRQTDVREPEIPPSSGLVGRGSAQASVSGGLFGGPARASSYQEKHDDASALEPTPELSFLESSFEETGLTTTYDLAGFTTLRPARTASKKRVAYMTFKNIECTRTVVAKYKPAAYLEAKMTNTSRLVLHKGPVGLVLDGTSIGRSTLPLCSAGGTISLGFGVDSAIKVSYPKPDVRRSTSGLFNKEDSFIHMRTITLLDTRTVAAEPIRITVLDQVPVSEDGRLRVSVMQPRGLAGGANAVKIGQVGSGGEEDWGHATTKLKKDGEVVWDITLSAGNSIKLNLEYEVAMPTGESALQC</sequence>
<dbReference type="PANTHER" id="PTHR31005:SF8">
    <property type="entry name" value="DUF4139 DOMAIN-CONTAINING PROTEIN"/>
    <property type="match status" value="1"/>
</dbReference>
<dbReference type="InterPro" id="IPR037291">
    <property type="entry name" value="DUF4139"/>
</dbReference>
<evidence type="ECO:0000259" key="4">
    <source>
        <dbReference type="Pfam" id="PF13600"/>
    </source>
</evidence>
<protein>
    <recommendedName>
        <fullName evidence="7">DUF4139 domain-containing protein</fullName>
    </recommendedName>
</protein>
<dbReference type="Proteomes" id="UP000813444">
    <property type="component" value="Unassembled WGS sequence"/>
</dbReference>
<feature type="domain" description="DUF4139" evidence="3">
    <location>
        <begin position="322"/>
        <end position="839"/>
    </location>
</feature>
<evidence type="ECO:0000313" key="5">
    <source>
        <dbReference type="EMBL" id="KAH7313936.1"/>
    </source>
</evidence>
<proteinExistence type="predicted"/>
<gene>
    <name evidence="5" type="ORF">B0I35DRAFT_480576</name>
</gene>
<dbReference type="Pfam" id="PF13598">
    <property type="entry name" value="DUF4139"/>
    <property type="match status" value="1"/>
</dbReference>
<name>A0A8K0WPL6_9HYPO</name>
<evidence type="ECO:0008006" key="7">
    <source>
        <dbReference type="Google" id="ProtNLM"/>
    </source>
</evidence>
<evidence type="ECO:0000256" key="2">
    <source>
        <dbReference type="SAM" id="MobiDB-lite"/>
    </source>
</evidence>
<feature type="region of interest" description="Disordered" evidence="2">
    <location>
        <begin position="234"/>
        <end position="255"/>
    </location>
</feature>
<feature type="coiled-coil region" evidence="1">
    <location>
        <begin position="127"/>
        <end position="154"/>
    </location>
</feature>
<dbReference type="EMBL" id="JAGPNK010000009">
    <property type="protein sequence ID" value="KAH7313936.1"/>
    <property type="molecule type" value="Genomic_DNA"/>
</dbReference>
<dbReference type="Pfam" id="PF13600">
    <property type="entry name" value="DUF4140"/>
    <property type="match status" value="1"/>
</dbReference>
<evidence type="ECO:0000256" key="1">
    <source>
        <dbReference type="SAM" id="Coils"/>
    </source>
</evidence>
<dbReference type="AlphaFoldDB" id="A0A8K0WPL6"/>
<dbReference type="InterPro" id="IPR025554">
    <property type="entry name" value="DUF4140"/>
</dbReference>
<feature type="region of interest" description="Disordered" evidence="2">
    <location>
        <begin position="425"/>
        <end position="528"/>
    </location>
</feature>
<organism evidence="5 6">
    <name type="scientific">Stachybotrys elegans</name>
    <dbReference type="NCBI Taxonomy" id="80388"/>
    <lineage>
        <taxon>Eukaryota</taxon>
        <taxon>Fungi</taxon>
        <taxon>Dikarya</taxon>
        <taxon>Ascomycota</taxon>
        <taxon>Pezizomycotina</taxon>
        <taxon>Sordariomycetes</taxon>
        <taxon>Hypocreomycetidae</taxon>
        <taxon>Hypocreales</taxon>
        <taxon>Stachybotryaceae</taxon>
        <taxon>Stachybotrys</taxon>
    </lineage>
</organism>
<comment type="caution">
    <text evidence="5">The sequence shown here is derived from an EMBL/GenBank/DDBJ whole genome shotgun (WGS) entry which is preliminary data.</text>
</comment>
<feature type="compositionally biased region" description="Polar residues" evidence="2">
    <location>
        <begin position="495"/>
        <end position="505"/>
    </location>
</feature>
<evidence type="ECO:0000313" key="6">
    <source>
        <dbReference type="Proteomes" id="UP000813444"/>
    </source>
</evidence>
<dbReference type="PANTHER" id="PTHR31005">
    <property type="entry name" value="DUF4139 DOMAIN-CONTAINING PROTEIN"/>
    <property type="match status" value="1"/>
</dbReference>
<dbReference type="OrthoDB" id="10068793at2759"/>